<dbReference type="Proteomes" id="UP000241118">
    <property type="component" value="Unassembled WGS sequence"/>
</dbReference>
<dbReference type="CDD" id="cd01400">
    <property type="entry name" value="6PGL"/>
    <property type="match status" value="1"/>
</dbReference>
<evidence type="ECO:0000313" key="10">
    <source>
        <dbReference type="Proteomes" id="UP000241118"/>
    </source>
</evidence>
<dbReference type="UniPathway" id="UPA00115">
    <property type="reaction ID" value="UER00409"/>
</dbReference>
<protein>
    <recommendedName>
        <fullName evidence="6 7">6-phosphogluconolactonase</fullName>
        <shortName evidence="7">6PGL</shortName>
        <ecNumber evidence="5 7">3.1.1.31</ecNumber>
    </recommendedName>
</protein>
<dbReference type="RefSeq" id="WP_106620010.1">
    <property type="nucleotide sequence ID" value="NZ_PYAX01000022.1"/>
</dbReference>
<dbReference type="PANTHER" id="PTHR11054:SF0">
    <property type="entry name" value="6-PHOSPHOGLUCONOLACTONASE"/>
    <property type="match status" value="1"/>
</dbReference>
<dbReference type="PANTHER" id="PTHR11054">
    <property type="entry name" value="6-PHOSPHOGLUCONOLACTONASE"/>
    <property type="match status" value="1"/>
</dbReference>
<comment type="function">
    <text evidence="2 7">Hydrolysis of 6-phosphogluconolactone to 6-phosphogluconate.</text>
</comment>
<dbReference type="InterPro" id="IPR006148">
    <property type="entry name" value="Glc/Gal-6P_isomerase"/>
</dbReference>
<dbReference type="GO" id="GO:0017057">
    <property type="term" value="F:6-phosphogluconolactonase activity"/>
    <property type="evidence" value="ECO:0007669"/>
    <property type="project" value="UniProtKB-UniRule"/>
</dbReference>
<comment type="pathway">
    <text evidence="3 7">Carbohydrate degradation; pentose phosphate pathway; D-ribulose 5-phosphate from D-glucose 6-phosphate (oxidative stage): step 2/3.</text>
</comment>
<comment type="similarity">
    <text evidence="4 7">Belongs to the glucosamine/galactosamine-6-phosphate isomerase family. 6-phosphogluconolactonase subfamily.</text>
</comment>
<name>A0A2P8HXU8_SACCR</name>
<evidence type="ECO:0000256" key="7">
    <source>
        <dbReference type="RuleBase" id="RU365095"/>
    </source>
</evidence>
<evidence type="ECO:0000256" key="4">
    <source>
        <dbReference type="ARBA" id="ARBA00010662"/>
    </source>
</evidence>
<evidence type="ECO:0000259" key="8">
    <source>
        <dbReference type="Pfam" id="PF01182"/>
    </source>
</evidence>
<evidence type="ECO:0000256" key="3">
    <source>
        <dbReference type="ARBA" id="ARBA00004961"/>
    </source>
</evidence>
<evidence type="ECO:0000256" key="6">
    <source>
        <dbReference type="ARBA" id="ARBA00020337"/>
    </source>
</evidence>
<evidence type="ECO:0000313" key="9">
    <source>
        <dbReference type="EMBL" id="PSL51053.1"/>
    </source>
</evidence>
<dbReference type="GO" id="GO:0006098">
    <property type="term" value="P:pentose-phosphate shunt"/>
    <property type="evidence" value="ECO:0007669"/>
    <property type="project" value="UniProtKB-UniPathway"/>
</dbReference>
<keyword evidence="10" id="KW-1185">Reference proteome</keyword>
<accession>A0A2P8HXU8</accession>
<reference evidence="9 10" key="1">
    <citation type="submission" date="2018-03" db="EMBL/GenBank/DDBJ databases">
        <title>Genomic Encyclopedia of Type Strains, Phase III (KMG-III): the genomes of soil and plant-associated and newly described type strains.</title>
        <authorList>
            <person name="Whitman W."/>
        </authorList>
    </citation>
    <scope>NUCLEOTIDE SEQUENCE [LARGE SCALE GENOMIC DNA]</scope>
    <source>
        <strain evidence="9 10">CGMCC 4.7097</strain>
    </source>
</reference>
<dbReference type="InterPro" id="IPR037171">
    <property type="entry name" value="NagB/RpiA_transferase-like"/>
</dbReference>
<dbReference type="NCBIfam" id="TIGR01198">
    <property type="entry name" value="pgl"/>
    <property type="match status" value="1"/>
</dbReference>
<evidence type="ECO:0000256" key="2">
    <source>
        <dbReference type="ARBA" id="ARBA00002681"/>
    </source>
</evidence>
<feature type="domain" description="Glucosamine/galactosamine-6-phosphate isomerase" evidence="8">
    <location>
        <begin position="11"/>
        <end position="245"/>
    </location>
</feature>
<organism evidence="9 10">
    <name type="scientific">Saccharothrix carnea</name>
    <dbReference type="NCBI Taxonomy" id="1280637"/>
    <lineage>
        <taxon>Bacteria</taxon>
        <taxon>Bacillati</taxon>
        <taxon>Actinomycetota</taxon>
        <taxon>Actinomycetes</taxon>
        <taxon>Pseudonocardiales</taxon>
        <taxon>Pseudonocardiaceae</taxon>
        <taxon>Saccharothrix</taxon>
    </lineage>
</organism>
<dbReference type="GO" id="GO:0005975">
    <property type="term" value="P:carbohydrate metabolic process"/>
    <property type="evidence" value="ECO:0007669"/>
    <property type="project" value="UniProtKB-UniRule"/>
</dbReference>
<dbReference type="AlphaFoldDB" id="A0A2P8HXU8"/>
<proteinExistence type="inferred from homology"/>
<dbReference type="OrthoDB" id="9810967at2"/>
<gene>
    <name evidence="7" type="primary">pgl</name>
    <name evidence="9" type="ORF">B0I31_12249</name>
</gene>
<comment type="catalytic activity">
    <reaction evidence="1 7">
        <text>6-phospho-D-glucono-1,5-lactone + H2O = 6-phospho-D-gluconate + H(+)</text>
        <dbReference type="Rhea" id="RHEA:12556"/>
        <dbReference type="ChEBI" id="CHEBI:15377"/>
        <dbReference type="ChEBI" id="CHEBI:15378"/>
        <dbReference type="ChEBI" id="CHEBI:57955"/>
        <dbReference type="ChEBI" id="CHEBI:58759"/>
        <dbReference type="EC" id="3.1.1.31"/>
    </reaction>
</comment>
<dbReference type="InterPro" id="IPR005900">
    <property type="entry name" value="6-phosphogluconolactonase_DevB"/>
</dbReference>
<dbReference type="InterPro" id="IPR039104">
    <property type="entry name" value="6PGL"/>
</dbReference>
<evidence type="ECO:0000256" key="5">
    <source>
        <dbReference type="ARBA" id="ARBA00013198"/>
    </source>
</evidence>
<dbReference type="EMBL" id="PYAX01000022">
    <property type="protein sequence ID" value="PSL51053.1"/>
    <property type="molecule type" value="Genomic_DNA"/>
</dbReference>
<dbReference type="EC" id="3.1.1.31" evidence="5 7"/>
<evidence type="ECO:0000256" key="1">
    <source>
        <dbReference type="ARBA" id="ARBA00000832"/>
    </source>
</evidence>
<dbReference type="SUPFAM" id="SSF100950">
    <property type="entry name" value="NagB/RpiA/CoA transferase-like"/>
    <property type="match status" value="1"/>
</dbReference>
<dbReference type="Pfam" id="PF01182">
    <property type="entry name" value="Glucosamine_iso"/>
    <property type="match status" value="1"/>
</dbReference>
<dbReference type="Gene3D" id="3.40.50.1360">
    <property type="match status" value="1"/>
</dbReference>
<sequence>MSRPEVVVHRDGDLLAAATAARLVTTLVDAQTARGSASLVLTGGRTGIAVLEHVRATPARDAVDWTRVDLYWGDERFLPAGHPERNETQAREALLDHVPVPASRVHVMEPSDGRFGDDPEAAAEAYADVLAAAARPEDHGSEDHGSVPSFDVCLLGVGEEGHVASIFPESPAVLERERGVVAVRDCPKPPPTRVSLTLPAIRAAQEVWLMTTGAAKAAAVATGLTGADEVQLPAAGARGRRRTLWLLDPAAAAKVPDLFTPPLA</sequence>
<comment type="caution">
    <text evidence="9">The sequence shown here is derived from an EMBL/GenBank/DDBJ whole genome shotgun (WGS) entry which is preliminary data.</text>
</comment>
<keyword evidence="7" id="KW-0378">Hydrolase</keyword>